<accession>A0A2M9G2X8</accession>
<gene>
    <name evidence="1" type="ORF">CVT23_09895</name>
</gene>
<evidence type="ECO:0000313" key="2">
    <source>
        <dbReference type="Proteomes" id="UP000229498"/>
    </source>
</evidence>
<name>A0A2M9G2X8_9PROT</name>
<keyword evidence="2" id="KW-1185">Reference proteome</keyword>
<dbReference type="Pfam" id="PF12096">
    <property type="entry name" value="DUF3572"/>
    <property type="match status" value="1"/>
</dbReference>
<dbReference type="OrthoDB" id="7356934at2"/>
<reference evidence="1 2" key="1">
    <citation type="submission" date="2017-11" db="EMBL/GenBank/DDBJ databases">
        <title>Draft genome sequence of Rhizobiales bacterium SY3-13.</title>
        <authorList>
            <person name="Sun C."/>
        </authorList>
    </citation>
    <scope>NUCLEOTIDE SEQUENCE [LARGE SCALE GENOMIC DNA]</scope>
    <source>
        <strain evidence="1 2">SY3-13</strain>
    </source>
</reference>
<dbReference type="EMBL" id="PHIG01000031">
    <property type="protein sequence ID" value="PJK30063.1"/>
    <property type="molecule type" value="Genomic_DNA"/>
</dbReference>
<dbReference type="InterPro" id="IPR021955">
    <property type="entry name" value="DUF3572"/>
</dbReference>
<protein>
    <recommendedName>
        <fullName evidence="3">DUF3572 domain-containing protein</fullName>
    </recommendedName>
</protein>
<comment type="caution">
    <text evidence="1">The sequence shown here is derived from an EMBL/GenBank/DDBJ whole genome shotgun (WGS) entry which is preliminary data.</text>
</comment>
<organism evidence="1 2">
    <name type="scientific">Minwuia thermotolerans</name>
    <dbReference type="NCBI Taxonomy" id="2056226"/>
    <lineage>
        <taxon>Bacteria</taxon>
        <taxon>Pseudomonadati</taxon>
        <taxon>Pseudomonadota</taxon>
        <taxon>Alphaproteobacteria</taxon>
        <taxon>Minwuiales</taxon>
        <taxon>Minwuiaceae</taxon>
        <taxon>Minwuia</taxon>
    </lineage>
</organism>
<proteinExistence type="predicted"/>
<evidence type="ECO:0000313" key="1">
    <source>
        <dbReference type="EMBL" id="PJK30063.1"/>
    </source>
</evidence>
<dbReference type="Proteomes" id="UP000229498">
    <property type="component" value="Unassembled WGS sequence"/>
</dbReference>
<dbReference type="AlphaFoldDB" id="A0A2M9G2X8"/>
<sequence length="145" mass="15358">MVAFCHYADHTSAGARRWEPSTDRPSDVYLVISVVGRDDVAQAVKQPLITGGAAVKQDQASVVALEALAYIAAEEAALLRFIQFAGVSPDQLRRAAGEPETQAGVLDFVLSDESLLLAFCEACGHSPETPAKARQALPGAATEDY</sequence>
<evidence type="ECO:0008006" key="3">
    <source>
        <dbReference type="Google" id="ProtNLM"/>
    </source>
</evidence>